<dbReference type="RefSeq" id="WP_381082626.1">
    <property type="nucleotide sequence ID" value="NZ_JBHUDX010000039.1"/>
</dbReference>
<evidence type="ECO:0000313" key="2">
    <source>
        <dbReference type="Proteomes" id="UP001597261"/>
    </source>
</evidence>
<dbReference type="EMBL" id="JBHUDX010000039">
    <property type="protein sequence ID" value="MFD1659459.1"/>
    <property type="molecule type" value="Genomic_DNA"/>
</dbReference>
<evidence type="ECO:0008006" key="3">
    <source>
        <dbReference type="Google" id="ProtNLM"/>
    </source>
</evidence>
<sequence>MSDFSSFSANQFADALRRGTDGLWSLDAAVRLLAHHGIWMKSPELRSLVQGGIDENGEVWAGFDVRRMKEAIDSGELGEWREDLAILLIAMSLYADFPISLRYTCENLSKQNLTLVGEALFKACGYEVGLIVADGRDDQ</sequence>
<comment type="caution">
    <text evidence="1">The sequence shown here is derived from an EMBL/GenBank/DDBJ whole genome shotgun (WGS) entry which is preliminary data.</text>
</comment>
<keyword evidence="2" id="KW-1185">Reference proteome</keyword>
<proteinExistence type="predicted"/>
<name>A0ABW4IQA0_9ACTN</name>
<dbReference type="Proteomes" id="UP001597261">
    <property type="component" value="Unassembled WGS sequence"/>
</dbReference>
<accession>A0ABW4IQA0</accession>
<protein>
    <recommendedName>
        <fullName evidence="3">Carboxymuconolactone decarboxylase family protein</fullName>
    </recommendedName>
</protein>
<gene>
    <name evidence="1" type="ORF">ACFSL4_14920</name>
</gene>
<organism evidence="1 2">
    <name type="scientific">Streptomyces caeni</name>
    <dbReference type="NCBI Taxonomy" id="2307231"/>
    <lineage>
        <taxon>Bacteria</taxon>
        <taxon>Bacillati</taxon>
        <taxon>Actinomycetota</taxon>
        <taxon>Actinomycetes</taxon>
        <taxon>Kitasatosporales</taxon>
        <taxon>Streptomycetaceae</taxon>
        <taxon>Streptomyces</taxon>
    </lineage>
</organism>
<reference evidence="2" key="1">
    <citation type="journal article" date="2019" name="Int. J. Syst. Evol. Microbiol.">
        <title>The Global Catalogue of Microorganisms (GCM) 10K type strain sequencing project: providing services to taxonomists for standard genome sequencing and annotation.</title>
        <authorList>
            <consortium name="The Broad Institute Genomics Platform"/>
            <consortium name="The Broad Institute Genome Sequencing Center for Infectious Disease"/>
            <person name="Wu L."/>
            <person name="Ma J."/>
        </authorList>
    </citation>
    <scope>NUCLEOTIDE SEQUENCE [LARGE SCALE GENOMIC DNA]</scope>
    <source>
        <strain evidence="2">CGMCC 1.12470</strain>
    </source>
</reference>
<evidence type="ECO:0000313" key="1">
    <source>
        <dbReference type="EMBL" id="MFD1659459.1"/>
    </source>
</evidence>